<dbReference type="InParanoid" id="G2YWI1"/>
<gene>
    <name evidence="1" type="ORF">BofuT4_P151110.1</name>
</gene>
<dbReference type="Proteomes" id="UP000008177">
    <property type="component" value="Unplaced contigs"/>
</dbReference>
<dbReference type="AlphaFoldDB" id="G2YWI1"/>
<reference evidence="2" key="1">
    <citation type="journal article" date="2011" name="PLoS Genet.">
        <title>Genomic analysis of the necrotrophic fungal pathogens Sclerotinia sclerotiorum and Botrytis cinerea.</title>
        <authorList>
            <person name="Amselem J."/>
            <person name="Cuomo C.A."/>
            <person name="van Kan J.A."/>
            <person name="Viaud M."/>
            <person name="Benito E.P."/>
            <person name="Couloux A."/>
            <person name="Coutinho P.M."/>
            <person name="de Vries R.P."/>
            <person name="Dyer P.S."/>
            <person name="Fillinger S."/>
            <person name="Fournier E."/>
            <person name="Gout L."/>
            <person name="Hahn M."/>
            <person name="Kohn L."/>
            <person name="Lapalu N."/>
            <person name="Plummer K.M."/>
            <person name="Pradier J.M."/>
            <person name="Quevillon E."/>
            <person name="Sharon A."/>
            <person name="Simon A."/>
            <person name="ten Have A."/>
            <person name="Tudzynski B."/>
            <person name="Tudzynski P."/>
            <person name="Wincker P."/>
            <person name="Andrew M."/>
            <person name="Anthouard V."/>
            <person name="Beever R.E."/>
            <person name="Beffa R."/>
            <person name="Benoit I."/>
            <person name="Bouzid O."/>
            <person name="Brault B."/>
            <person name="Chen Z."/>
            <person name="Choquer M."/>
            <person name="Collemare J."/>
            <person name="Cotton P."/>
            <person name="Danchin E.G."/>
            <person name="Da Silva C."/>
            <person name="Gautier A."/>
            <person name="Giraud C."/>
            <person name="Giraud T."/>
            <person name="Gonzalez C."/>
            <person name="Grossetete S."/>
            <person name="Guldener U."/>
            <person name="Henrissat B."/>
            <person name="Howlett B.J."/>
            <person name="Kodira C."/>
            <person name="Kretschmer M."/>
            <person name="Lappartient A."/>
            <person name="Leroch M."/>
            <person name="Levis C."/>
            <person name="Mauceli E."/>
            <person name="Neuveglise C."/>
            <person name="Oeser B."/>
            <person name="Pearson M."/>
            <person name="Poulain J."/>
            <person name="Poussereau N."/>
            <person name="Quesneville H."/>
            <person name="Rascle C."/>
            <person name="Schumacher J."/>
            <person name="Segurens B."/>
            <person name="Sexton A."/>
            <person name="Silva E."/>
            <person name="Sirven C."/>
            <person name="Soanes D.M."/>
            <person name="Talbot N.J."/>
            <person name="Templeton M."/>
            <person name="Yandava C."/>
            <person name="Yarden O."/>
            <person name="Zeng Q."/>
            <person name="Rollins J.A."/>
            <person name="Lebrun M.H."/>
            <person name="Dickman M."/>
        </authorList>
    </citation>
    <scope>NUCLEOTIDE SEQUENCE [LARGE SCALE GENOMIC DNA]</scope>
    <source>
        <strain evidence="2">T4</strain>
    </source>
</reference>
<accession>G2YWI1</accession>
<evidence type="ECO:0000313" key="2">
    <source>
        <dbReference type="Proteomes" id="UP000008177"/>
    </source>
</evidence>
<name>G2YWI1_BOTF4</name>
<organism evidence="1 2">
    <name type="scientific">Botryotinia fuckeliana (strain T4)</name>
    <name type="common">Noble rot fungus</name>
    <name type="synonym">Botrytis cinerea</name>
    <dbReference type="NCBI Taxonomy" id="999810"/>
    <lineage>
        <taxon>Eukaryota</taxon>
        <taxon>Fungi</taxon>
        <taxon>Dikarya</taxon>
        <taxon>Ascomycota</taxon>
        <taxon>Pezizomycotina</taxon>
        <taxon>Leotiomycetes</taxon>
        <taxon>Helotiales</taxon>
        <taxon>Sclerotiniaceae</taxon>
        <taxon>Botrytis</taxon>
    </lineage>
</organism>
<protein>
    <submittedName>
        <fullName evidence="1">Uncharacterized protein</fullName>
    </submittedName>
</protein>
<evidence type="ECO:0000313" key="1">
    <source>
        <dbReference type="EMBL" id="CCD55979.1"/>
    </source>
</evidence>
<dbReference type="EMBL" id="FQ790358">
    <property type="protein sequence ID" value="CCD55979.1"/>
    <property type="molecule type" value="Genomic_DNA"/>
</dbReference>
<proteinExistence type="predicted"/>
<sequence>MRDRTSSISIEDTVHTQHTVNWYNIPSNEDLKPVLTGIFVTWPVHCVPRMTMCIPKHSTRLAKETFSGQTEVTLLPGITSHQI</sequence>
<dbReference type="HOGENOM" id="CLU_2542326_0_0_1"/>